<organism evidence="1 2">
    <name type="scientific">Lactobacillus crispatus (strain ST1)</name>
    <dbReference type="NCBI Taxonomy" id="748671"/>
    <lineage>
        <taxon>Bacteria</taxon>
        <taxon>Bacillati</taxon>
        <taxon>Bacillota</taxon>
        <taxon>Bacilli</taxon>
        <taxon>Lactobacillales</taxon>
        <taxon>Lactobacillaceae</taxon>
        <taxon>Lactobacillus</taxon>
    </lineage>
</organism>
<evidence type="ECO:0000313" key="1">
    <source>
        <dbReference type="EMBL" id="CBL50091.1"/>
    </source>
</evidence>
<gene>
    <name evidence="1" type="ordered locus">LCRIS_00644</name>
</gene>
<dbReference type="KEGG" id="lcr:LCRIS_00644"/>
<evidence type="ECO:0000313" key="2">
    <source>
        <dbReference type="Proteomes" id="UP000002371"/>
    </source>
</evidence>
<accession>D5H256</accession>
<proteinExistence type="predicted"/>
<protein>
    <submittedName>
        <fullName evidence="1">Uncharacterized protein</fullName>
    </submittedName>
</protein>
<dbReference type="AlphaFoldDB" id="D5H256"/>
<reference evidence="1 2" key="1">
    <citation type="journal article" date="2010" name="J. Bacteriol.">
        <title>Genome sequence of Lactobacillus crispatus ST1.</title>
        <authorList>
            <person name="Ojala T."/>
            <person name="Kuparinen V."/>
            <person name="Koskinen J.P."/>
            <person name="Alatalo E."/>
            <person name="Holm L."/>
            <person name="Auvinen P."/>
            <person name="Edelman S."/>
            <person name="Westerlund-Wikstrom B."/>
            <person name="Korhonen T.K."/>
            <person name="Paulin L."/>
            <person name="Kankainen M."/>
        </authorList>
    </citation>
    <scope>NUCLEOTIDE SEQUENCE [LARGE SCALE GENOMIC DNA]</scope>
    <source>
        <strain evidence="1 2">ST1</strain>
    </source>
</reference>
<dbReference type="HOGENOM" id="CLU_2898524_0_0_9"/>
<sequence length="62" mass="7318">MLEIETLFSTTSGYNYWKIIEYCPHCNLVRQTEEENLVNWLLDLKGFGTRYARNTAAKLKKC</sequence>
<name>D5H256_LACCS</name>
<dbReference type="EMBL" id="FN692037">
    <property type="protein sequence ID" value="CBL50091.1"/>
    <property type="molecule type" value="Genomic_DNA"/>
</dbReference>
<dbReference type="Proteomes" id="UP000002371">
    <property type="component" value="Chromosome"/>
</dbReference>
<reference key="2">
    <citation type="submission" date="2010-03" db="EMBL/GenBank/DDBJ databases">
        <title>Genome Sequence of Lactobacillus crispatus ST1.</title>
        <authorList>
            <person name="Ojala T."/>
            <person name="Kuparinen V."/>
            <person name="Koskinen J.P."/>
            <person name="Alatalo E."/>
            <person name="Holm L."/>
            <person name="Auvinen P."/>
            <person name="Edelman S."/>
            <person name="Westerlund-Wikstroem B."/>
            <person name="Korhonen T.K."/>
            <person name="Paulin L."/>
            <person name="Kankainen M."/>
        </authorList>
    </citation>
    <scope>NUCLEOTIDE SEQUENCE</scope>
    <source>
        <strain>ST1</strain>
    </source>
</reference>